<keyword evidence="2" id="KW-1185">Reference proteome</keyword>
<dbReference type="InterPro" id="IPR007530">
    <property type="entry name" value="Aminoglycoside_adenylylTfrase"/>
</dbReference>
<dbReference type="Gene3D" id="3.30.460.10">
    <property type="entry name" value="Beta Polymerase, domain 2"/>
    <property type="match status" value="1"/>
</dbReference>
<dbReference type="AlphaFoldDB" id="A0A1L6XB14"/>
<dbReference type="SUPFAM" id="SSF81631">
    <property type="entry name" value="PAP/OAS1 substrate-binding domain"/>
    <property type="match status" value="1"/>
</dbReference>
<evidence type="ECO:0000313" key="2">
    <source>
        <dbReference type="Proteomes" id="UP000185499"/>
    </source>
</evidence>
<proteinExistence type="predicted"/>
<evidence type="ECO:0000313" key="1">
    <source>
        <dbReference type="EMBL" id="APT18153.1"/>
    </source>
</evidence>
<sequence length="290" mass="33859">MKMRTKAEMRQLIFAVAEKLGVVRAIAANGSRVYKARSDEFTDFDIIYVVPDDQMQHLIDERGWLDEFGERIVMQTPMDLTPRPIDYTKRFNFLMLFTDGNRLDLGLVPESEIGAWAKADPIAQVLFDPAHILAGLELVQDDRRYFRKKPSQGFFFRRTNEFWWIGPYVVKGILRNQFFYAVDHYFDGILGEYLMQVEWRVAFEHDFQVNLGKNVGDLFSYLTVAEQDELRRFSNMSSLETVAQNMVEIQEQYQALAIQNAQQIGLDYDPTSGERVMEYTNTKLKKILEN</sequence>
<dbReference type="InterPro" id="IPR043519">
    <property type="entry name" value="NT_sf"/>
</dbReference>
<dbReference type="Gene3D" id="1.20.120.330">
    <property type="entry name" value="Nucleotidyltransferases domain 2"/>
    <property type="match status" value="1"/>
</dbReference>
<accession>A0A1L6XB14</accession>
<organism evidence="1 2">
    <name type="scientific">Amylolactobacillus amylophilus DSM 20533 = JCM 1125</name>
    <dbReference type="NCBI Taxonomy" id="1423721"/>
    <lineage>
        <taxon>Bacteria</taxon>
        <taxon>Bacillati</taxon>
        <taxon>Bacillota</taxon>
        <taxon>Bacilli</taxon>
        <taxon>Lactobacillales</taxon>
        <taxon>Lactobacillaceae</taxon>
        <taxon>Amylolactobacillus</taxon>
    </lineage>
</organism>
<dbReference type="OrthoDB" id="9776406at2"/>
<dbReference type="KEGG" id="lah:LA20533_02155"/>
<dbReference type="EMBL" id="CP018888">
    <property type="protein sequence ID" value="APT18153.1"/>
    <property type="molecule type" value="Genomic_DNA"/>
</dbReference>
<reference evidence="1 2" key="1">
    <citation type="submission" date="2016-12" db="EMBL/GenBank/DDBJ databases">
        <title>The whole genome sequencing and assembly of Lactobacillus amylophilus DSM 20533T strain.</title>
        <authorList>
            <person name="Lee Y.-J."/>
            <person name="Yi H."/>
            <person name="Bahn Y.-S."/>
            <person name="Kim J.F."/>
            <person name="Lee D.-W."/>
        </authorList>
    </citation>
    <scope>NUCLEOTIDE SEQUENCE [LARGE SCALE GENOMIC DNA]</scope>
    <source>
        <strain evidence="1 2">DSM 20533</strain>
    </source>
</reference>
<evidence type="ECO:0008006" key="3">
    <source>
        <dbReference type="Google" id="ProtNLM"/>
    </source>
</evidence>
<protein>
    <recommendedName>
        <fullName evidence="3">Aminoglycoside adenylyltransferase</fullName>
    </recommendedName>
</protein>
<dbReference type="SUPFAM" id="SSF81301">
    <property type="entry name" value="Nucleotidyltransferase"/>
    <property type="match status" value="1"/>
</dbReference>
<name>A0A1L6XB14_9LACO</name>
<dbReference type="Pfam" id="PF04439">
    <property type="entry name" value="Adenyl_transf"/>
    <property type="match status" value="1"/>
</dbReference>
<dbReference type="Proteomes" id="UP000185499">
    <property type="component" value="Chromosome"/>
</dbReference>
<gene>
    <name evidence="1" type="ORF">LA20533_02155</name>
</gene>